<reference evidence="2 3" key="1">
    <citation type="submission" date="2019-09" db="EMBL/GenBank/DDBJ databases">
        <authorList>
            <person name="Chandra G."/>
            <person name="Truman W A."/>
        </authorList>
    </citation>
    <scope>NUCLEOTIDE SEQUENCE [LARGE SCALE GENOMIC DNA]</scope>
    <source>
        <strain evidence="2">PS833</strain>
    </source>
</reference>
<dbReference type="RefSeq" id="WP_191635348.1">
    <property type="nucleotide sequence ID" value="NZ_CABVHU010000005.1"/>
</dbReference>
<gene>
    <name evidence="2" type="ORF">PS833_02564</name>
</gene>
<evidence type="ECO:0000313" key="3">
    <source>
        <dbReference type="Proteomes" id="UP000409037"/>
    </source>
</evidence>
<dbReference type="Proteomes" id="UP000409037">
    <property type="component" value="Unassembled WGS sequence"/>
</dbReference>
<dbReference type="EMBL" id="CABVHU010000005">
    <property type="protein sequence ID" value="VVN99859.1"/>
    <property type="molecule type" value="Genomic_DNA"/>
</dbReference>
<dbReference type="SUPFAM" id="SSF58100">
    <property type="entry name" value="Bacterial hemolysins"/>
    <property type="match status" value="1"/>
</dbReference>
<keyword evidence="1" id="KW-0472">Membrane</keyword>
<evidence type="ECO:0000256" key="1">
    <source>
        <dbReference type="SAM" id="Phobius"/>
    </source>
</evidence>
<dbReference type="NCBIfam" id="NF033928">
    <property type="entry name" value="alph_xenorhab_A"/>
    <property type="match status" value="1"/>
</dbReference>
<accession>A0A5E7C5Q5</accession>
<organism evidence="2 3">
    <name type="scientific">Pseudomonas fluorescens</name>
    <dbReference type="NCBI Taxonomy" id="294"/>
    <lineage>
        <taxon>Bacteria</taxon>
        <taxon>Pseudomonadati</taxon>
        <taxon>Pseudomonadota</taxon>
        <taxon>Gammaproteobacteria</taxon>
        <taxon>Pseudomonadales</taxon>
        <taxon>Pseudomonadaceae</taxon>
        <taxon>Pseudomonas</taxon>
    </lineage>
</organism>
<name>A0A5E7C5Q5_PSEFL</name>
<sequence length="410" mass="45621">MKQDQEQESKLTRTALVAVTQLHGLNTLTEAAKYVPVQYFGVMAGTDAPDYKDGTFIVKRANLDAIKRYVQASLKESVDLSAIEQQLGYTRIGVAGLEPADFQQLNQRIREHALSWATLERDTKDLGARLDLFAKGFINTGRQVISHLEKFDGYQNLSGTIDTLSESELEKLKHIPLGDSDIEKVHKLDKYFNWMKKDIENFCYYIEAVKDLAVEFSRKITEDLLPTVNTKLSYVERAGVEVPAKINDIKARIKELDVRIAEKISEYDSLVGYAFAGLVFGPLGVAITGGIFGSQAETVRSQKNALIQDRSELLKEMVGANSSLLLSDLAGRLTNMKALMIDAEEGAKNLEDVWAIIWLNVVESADRLATANNALDLNLLVLDLQAVVEPWDVIRGHANNLSRVFNETVG</sequence>
<protein>
    <recommendedName>
        <fullName evidence="4">Alpha-xenorhabdolysin family binary toxin subunit A</fullName>
    </recommendedName>
</protein>
<evidence type="ECO:0000313" key="2">
    <source>
        <dbReference type="EMBL" id="VVN99859.1"/>
    </source>
</evidence>
<dbReference type="Gene3D" id="1.20.1170.10">
    <property type="match status" value="1"/>
</dbReference>
<dbReference type="AlphaFoldDB" id="A0A5E7C5Q5"/>
<keyword evidence="1" id="KW-1133">Transmembrane helix</keyword>
<keyword evidence="1" id="KW-0812">Transmembrane</keyword>
<dbReference type="CDD" id="cd22657">
    <property type="entry name" value="ClyA_XaxA-like"/>
    <property type="match status" value="1"/>
</dbReference>
<feature type="transmembrane region" description="Helical" evidence="1">
    <location>
        <begin position="270"/>
        <end position="293"/>
    </location>
</feature>
<proteinExistence type="predicted"/>
<evidence type="ECO:0008006" key="4">
    <source>
        <dbReference type="Google" id="ProtNLM"/>
    </source>
</evidence>